<keyword evidence="2" id="KW-1185">Reference proteome</keyword>
<name>A0A453M7V4_AEGTS</name>
<reference evidence="2" key="2">
    <citation type="journal article" date="2017" name="Nat. Plants">
        <title>The Aegilops tauschii genome reveals multiple impacts of transposons.</title>
        <authorList>
            <person name="Zhao G."/>
            <person name="Zou C."/>
            <person name="Li K."/>
            <person name="Wang K."/>
            <person name="Li T."/>
            <person name="Gao L."/>
            <person name="Zhang X."/>
            <person name="Wang H."/>
            <person name="Yang Z."/>
            <person name="Liu X."/>
            <person name="Jiang W."/>
            <person name="Mao L."/>
            <person name="Kong X."/>
            <person name="Jiao Y."/>
            <person name="Jia J."/>
        </authorList>
    </citation>
    <scope>NUCLEOTIDE SEQUENCE [LARGE SCALE GENOMIC DNA]</scope>
    <source>
        <strain evidence="2">cv. AL8/78</strain>
    </source>
</reference>
<dbReference type="Gramene" id="AET5Gv21083600.2">
    <property type="protein sequence ID" value="AET5Gv21083600.2"/>
    <property type="gene ID" value="AET5Gv21083600"/>
</dbReference>
<dbReference type="EnsemblPlants" id="AET5Gv21083600.2">
    <property type="protein sequence ID" value="AET5Gv21083600.2"/>
    <property type="gene ID" value="AET5Gv21083600"/>
</dbReference>
<proteinExistence type="predicted"/>
<dbReference type="AlphaFoldDB" id="A0A453M7V4"/>
<reference evidence="1" key="5">
    <citation type="journal article" date="2021" name="G3 (Bethesda)">
        <title>Aegilops tauschii genome assembly Aet v5.0 features greater sequence contiguity and improved annotation.</title>
        <authorList>
            <person name="Wang L."/>
            <person name="Zhu T."/>
            <person name="Rodriguez J.C."/>
            <person name="Deal K.R."/>
            <person name="Dubcovsky J."/>
            <person name="McGuire P.E."/>
            <person name="Lux T."/>
            <person name="Spannagl M."/>
            <person name="Mayer K.F.X."/>
            <person name="Baldrich P."/>
            <person name="Meyers B.C."/>
            <person name="Huo N."/>
            <person name="Gu Y.Q."/>
            <person name="Zhou H."/>
            <person name="Devos K.M."/>
            <person name="Bennetzen J.L."/>
            <person name="Unver T."/>
            <person name="Budak H."/>
            <person name="Gulick P.J."/>
            <person name="Galiba G."/>
            <person name="Kalapos B."/>
            <person name="Nelson D.R."/>
            <person name="Li P."/>
            <person name="You F.M."/>
            <person name="Luo M.C."/>
            <person name="Dvorak J."/>
        </authorList>
    </citation>
    <scope>NUCLEOTIDE SEQUENCE [LARGE SCALE GENOMIC DNA]</scope>
    <source>
        <strain evidence="1">cv. AL8/78</strain>
    </source>
</reference>
<reference evidence="2" key="1">
    <citation type="journal article" date="2014" name="Science">
        <title>Ancient hybridizations among the ancestral genomes of bread wheat.</title>
        <authorList>
            <consortium name="International Wheat Genome Sequencing Consortium,"/>
            <person name="Marcussen T."/>
            <person name="Sandve S.R."/>
            <person name="Heier L."/>
            <person name="Spannagl M."/>
            <person name="Pfeifer M."/>
            <person name="Jakobsen K.S."/>
            <person name="Wulff B.B."/>
            <person name="Steuernagel B."/>
            <person name="Mayer K.F."/>
            <person name="Olsen O.A."/>
        </authorList>
    </citation>
    <scope>NUCLEOTIDE SEQUENCE [LARGE SCALE GENOMIC DNA]</scope>
    <source>
        <strain evidence="2">cv. AL8/78</strain>
    </source>
</reference>
<accession>A0A453M7V4</accession>
<sequence length="97" mass="10646">QGSNSDEAGACWEDPVSFTDISSSRGRDLGRLIQLTLQDGRSRFCWFVLHSKLGRAANFVMLGGSCCSPVEARNDTDLTLIRRGRSRTLAAINVSRN</sequence>
<reference evidence="1" key="4">
    <citation type="submission" date="2019-03" db="UniProtKB">
        <authorList>
            <consortium name="EnsemblPlants"/>
        </authorList>
    </citation>
    <scope>IDENTIFICATION</scope>
</reference>
<evidence type="ECO:0000313" key="1">
    <source>
        <dbReference type="EnsemblPlants" id="AET5Gv21083600.2"/>
    </source>
</evidence>
<protein>
    <submittedName>
        <fullName evidence="1">Uncharacterized protein</fullName>
    </submittedName>
</protein>
<dbReference type="Proteomes" id="UP000015105">
    <property type="component" value="Chromosome 5D"/>
</dbReference>
<reference evidence="1" key="3">
    <citation type="journal article" date="2017" name="Nature">
        <title>Genome sequence of the progenitor of the wheat D genome Aegilops tauschii.</title>
        <authorList>
            <person name="Luo M.C."/>
            <person name="Gu Y.Q."/>
            <person name="Puiu D."/>
            <person name="Wang H."/>
            <person name="Twardziok S.O."/>
            <person name="Deal K.R."/>
            <person name="Huo N."/>
            <person name="Zhu T."/>
            <person name="Wang L."/>
            <person name="Wang Y."/>
            <person name="McGuire P.E."/>
            <person name="Liu S."/>
            <person name="Long H."/>
            <person name="Ramasamy R.K."/>
            <person name="Rodriguez J.C."/>
            <person name="Van S.L."/>
            <person name="Yuan L."/>
            <person name="Wang Z."/>
            <person name="Xia Z."/>
            <person name="Xiao L."/>
            <person name="Anderson O.D."/>
            <person name="Ouyang S."/>
            <person name="Liang Y."/>
            <person name="Zimin A.V."/>
            <person name="Pertea G."/>
            <person name="Qi P."/>
            <person name="Bennetzen J.L."/>
            <person name="Dai X."/>
            <person name="Dawson M.W."/>
            <person name="Muller H.G."/>
            <person name="Kugler K."/>
            <person name="Rivarola-Duarte L."/>
            <person name="Spannagl M."/>
            <person name="Mayer K.F.X."/>
            <person name="Lu F.H."/>
            <person name="Bevan M.W."/>
            <person name="Leroy P."/>
            <person name="Li P."/>
            <person name="You F.M."/>
            <person name="Sun Q."/>
            <person name="Liu Z."/>
            <person name="Lyons E."/>
            <person name="Wicker T."/>
            <person name="Salzberg S.L."/>
            <person name="Devos K.M."/>
            <person name="Dvorak J."/>
        </authorList>
    </citation>
    <scope>NUCLEOTIDE SEQUENCE [LARGE SCALE GENOMIC DNA]</scope>
    <source>
        <strain evidence="1">cv. AL8/78</strain>
    </source>
</reference>
<organism evidence="1 2">
    <name type="scientific">Aegilops tauschii subsp. strangulata</name>
    <name type="common">Goatgrass</name>
    <dbReference type="NCBI Taxonomy" id="200361"/>
    <lineage>
        <taxon>Eukaryota</taxon>
        <taxon>Viridiplantae</taxon>
        <taxon>Streptophyta</taxon>
        <taxon>Embryophyta</taxon>
        <taxon>Tracheophyta</taxon>
        <taxon>Spermatophyta</taxon>
        <taxon>Magnoliopsida</taxon>
        <taxon>Liliopsida</taxon>
        <taxon>Poales</taxon>
        <taxon>Poaceae</taxon>
        <taxon>BOP clade</taxon>
        <taxon>Pooideae</taxon>
        <taxon>Triticodae</taxon>
        <taxon>Triticeae</taxon>
        <taxon>Triticinae</taxon>
        <taxon>Aegilops</taxon>
    </lineage>
</organism>
<evidence type="ECO:0000313" key="2">
    <source>
        <dbReference type="Proteomes" id="UP000015105"/>
    </source>
</evidence>